<dbReference type="SUPFAM" id="SSF56925">
    <property type="entry name" value="OMPA-like"/>
    <property type="match status" value="1"/>
</dbReference>
<dbReference type="AlphaFoldDB" id="B1N6A8"/>
<gene>
    <name evidence="3" type="primary">omp15</name>
</gene>
<feature type="signal peptide" evidence="1">
    <location>
        <begin position="1"/>
        <end position="26"/>
    </location>
</feature>
<dbReference type="InterPro" id="IPR002566">
    <property type="entry name" value="Msp4_OMP-like"/>
</dbReference>
<dbReference type="EMBL" id="EF116932">
    <property type="protein sequence ID" value="ABO36245.1"/>
    <property type="molecule type" value="Genomic_DNA"/>
</dbReference>
<sequence>MNNKKSHVICMLIFLLLPMKSFSVLIDTTEKDYASNVYISSQYKPSFSNFRSFSIQEINSKTKNSIALEKPIESNSNILKSNAHIIVPHNIQFQDNTISFSGAVGYSSKGLRLELESAYEEFYTKELNSSSLISSNNHYTQLYEANFQNFATSRLSITSFIINTCYDILIGSSPVMPYICTGIGGDIIRLFNTTYLKFAYQGKFGISYPLNNNIILFSDIYYHEIIGQEFENLYTQYVSGINSLQEITSVPASFNIGYFGSEIGVRFIFNKQ</sequence>
<keyword evidence="1" id="KW-0732">Signal</keyword>
<evidence type="ECO:0000259" key="2">
    <source>
        <dbReference type="Pfam" id="PF01617"/>
    </source>
</evidence>
<evidence type="ECO:0000313" key="3">
    <source>
        <dbReference type="EMBL" id="ABO36245.1"/>
    </source>
</evidence>
<reference evidence="3" key="1">
    <citation type="journal article" date="2008" name="Clin. Vaccine Immunol.">
        <title>Identification of 19 polymorphic major outer membrane protein genes and their immunogenic peptides in Ehrlichia ewingii for use in a serodiagnostic assay.</title>
        <authorList>
            <person name="Zhang C."/>
            <person name="Xiong Q."/>
            <person name="Kikuchi T."/>
            <person name="Rikihisa Y."/>
        </authorList>
    </citation>
    <scope>NUCLEOTIDE SEQUENCE</scope>
</reference>
<organism evidence="3">
    <name type="scientific">Ehrlichia ewingii</name>
    <dbReference type="NCBI Taxonomy" id="947"/>
    <lineage>
        <taxon>Bacteria</taxon>
        <taxon>Pseudomonadati</taxon>
        <taxon>Pseudomonadota</taxon>
        <taxon>Alphaproteobacteria</taxon>
        <taxon>Rickettsiales</taxon>
        <taxon>Anaplasmataceae</taxon>
        <taxon>Ehrlichia</taxon>
    </lineage>
</organism>
<dbReference type="Gene3D" id="2.40.160.20">
    <property type="match status" value="1"/>
</dbReference>
<feature type="domain" description="Msp4/OMP-like" evidence="2">
    <location>
        <begin position="34"/>
        <end position="269"/>
    </location>
</feature>
<proteinExistence type="predicted"/>
<accession>B1N6A8</accession>
<dbReference type="Pfam" id="PF01617">
    <property type="entry name" value="Surface_Ag_2"/>
    <property type="match status" value="1"/>
</dbReference>
<feature type="chain" id="PRO_5002769189" evidence="1">
    <location>
        <begin position="27"/>
        <end position="272"/>
    </location>
</feature>
<name>B1N6A8_9RICK</name>
<evidence type="ECO:0000256" key="1">
    <source>
        <dbReference type="SAM" id="SignalP"/>
    </source>
</evidence>
<dbReference type="InterPro" id="IPR011250">
    <property type="entry name" value="OMP/PagP_B-barrel"/>
</dbReference>
<protein>
    <submittedName>
        <fullName evidence="3">Omp-1-5</fullName>
    </submittedName>
</protein>